<dbReference type="AlphaFoldDB" id="A0A2P5HRW6"/>
<comment type="caution">
    <text evidence="2">The sequence shown here is derived from an EMBL/GenBank/DDBJ whole genome shotgun (WGS) entry which is preliminary data.</text>
</comment>
<dbReference type="InParanoid" id="A0A2P5HRW6"/>
<feature type="compositionally biased region" description="Basic and acidic residues" evidence="1">
    <location>
        <begin position="72"/>
        <end position="87"/>
    </location>
</feature>
<feature type="region of interest" description="Disordered" evidence="1">
    <location>
        <begin position="1"/>
        <end position="36"/>
    </location>
</feature>
<feature type="compositionally biased region" description="Basic and acidic residues" evidence="1">
    <location>
        <begin position="16"/>
        <end position="31"/>
    </location>
</feature>
<dbReference type="OrthoDB" id="5387895at2759"/>
<keyword evidence="3" id="KW-1185">Reference proteome</keyword>
<evidence type="ECO:0000313" key="3">
    <source>
        <dbReference type="Proteomes" id="UP000094444"/>
    </source>
</evidence>
<evidence type="ECO:0000313" key="2">
    <source>
        <dbReference type="EMBL" id="POS72977.1"/>
    </source>
</evidence>
<reference evidence="2" key="1">
    <citation type="submission" date="2017-09" db="EMBL/GenBank/DDBJ databases">
        <title>Polyketide synthases of a Diaporthe helianthi virulent isolate.</title>
        <authorList>
            <person name="Baroncelli R."/>
        </authorList>
    </citation>
    <scope>NUCLEOTIDE SEQUENCE [LARGE SCALE GENOMIC DNA]</scope>
    <source>
        <strain evidence="2">7/96</strain>
    </source>
</reference>
<organism evidence="2 3">
    <name type="scientific">Diaporthe helianthi</name>
    <dbReference type="NCBI Taxonomy" id="158607"/>
    <lineage>
        <taxon>Eukaryota</taxon>
        <taxon>Fungi</taxon>
        <taxon>Dikarya</taxon>
        <taxon>Ascomycota</taxon>
        <taxon>Pezizomycotina</taxon>
        <taxon>Sordariomycetes</taxon>
        <taxon>Sordariomycetidae</taxon>
        <taxon>Diaporthales</taxon>
        <taxon>Diaporthaceae</taxon>
        <taxon>Diaporthe</taxon>
    </lineage>
</organism>
<feature type="compositionally biased region" description="Pro residues" evidence="1">
    <location>
        <begin position="93"/>
        <end position="109"/>
    </location>
</feature>
<feature type="compositionally biased region" description="Polar residues" evidence="1">
    <location>
        <begin position="1"/>
        <end position="13"/>
    </location>
</feature>
<accession>A0A2P5HRW6</accession>
<dbReference type="EMBL" id="MAVT02000885">
    <property type="protein sequence ID" value="POS72977.1"/>
    <property type="molecule type" value="Genomic_DNA"/>
</dbReference>
<protein>
    <submittedName>
        <fullName evidence="2">Uncharacterized protein</fullName>
    </submittedName>
</protein>
<proteinExistence type="predicted"/>
<feature type="region of interest" description="Disordered" evidence="1">
    <location>
        <begin position="70"/>
        <end position="109"/>
    </location>
</feature>
<name>A0A2P5HRW6_DIAHE</name>
<gene>
    <name evidence="2" type="ORF">DHEL01_v208626</name>
</gene>
<dbReference type="Proteomes" id="UP000094444">
    <property type="component" value="Unassembled WGS sequence"/>
</dbReference>
<sequence>MIGSLESMSPTTRSQSQRESDSDQNSDHESDGSDAFELLETIPGGRTDFLAKMLIGNRRLFAYFLGLFDPSSKARDPFRKVEQRVDRVLAPARPNPNPPPPPFSPSTNH</sequence>
<evidence type="ECO:0000256" key="1">
    <source>
        <dbReference type="SAM" id="MobiDB-lite"/>
    </source>
</evidence>